<gene>
    <name evidence="2" type="ORF">D9758_013598</name>
</gene>
<reference evidence="2 3" key="1">
    <citation type="journal article" date="2020" name="ISME J.">
        <title>Uncovering the hidden diversity of litter-decomposition mechanisms in mushroom-forming fungi.</title>
        <authorList>
            <person name="Floudas D."/>
            <person name="Bentzer J."/>
            <person name="Ahren D."/>
            <person name="Johansson T."/>
            <person name="Persson P."/>
            <person name="Tunlid A."/>
        </authorList>
    </citation>
    <scope>NUCLEOTIDE SEQUENCE [LARGE SCALE GENOMIC DNA]</scope>
    <source>
        <strain evidence="2 3">CBS 291.85</strain>
    </source>
</reference>
<protein>
    <submittedName>
        <fullName evidence="2">Uncharacterized protein</fullName>
    </submittedName>
</protein>
<comment type="caution">
    <text evidence="2">The sequence shown here is derived from an EMBL/GenBank/DDBJ whole genome shotgun (WGS) entry which is preliminary data.</text>
</comment>
<dbReference type="Proteomes" id="UP000559256">
    <property type="component" value="Unassembled WGS sequence"/>
</dbReference>
<dbReference type="EMBL" id="JAACJM010000217">
    <property type="protein sequence ID" value="KAF5337496.1"/>
    <property type="molecule type" value="Genomic_DNA"/>
</dbReference>
<feature type="region of interest" description="Disordered" evidence="1">
    <location>
        <begin position="1"/>
        <end position="28"/>
    </location>
</feature>
<evidence type="ECO:0000313" key="3">
    <source>
        <dbReference type="Proteomes" id="UP000559256"/>
    </source>
</evidence>
<name>A0A8H5FI03_9AGAR</name>
<dbReference type="AlphaFoldDB" id="A0A8H5FI03"/>
<feature type="compositionally biased region" description="Basic and acidic residues" evidence="1">
    <location>
        <begin position="11"/>
        <end position="24"/>
    </location>
</feature>
<sequence>MSHLQLLMPTTERKPEPDFTRGMEEGDGTDMELVDEVKDIRSISLPRDASLVEPPKDALDREWSGEISVNDNRGHRDEKESSLHQRVRRISGVVDVPNQGTPETDSLPTSAITSLLADKSSSGRIQKPRRKHDIHVSWRESGSGKDFVTLSLNLQFEDDEEKVERNFRRGELGLGCEISMMEHGDRYTIGSGSTVSFFVKDSDVQKRCEVGSIKIFKLPNKEHGGIQNVDEVYNAPPFYTCHLSAPDSDSAAFGIFPTPSRFTAARPVHIWEPPIDLKINLLPSAGNQPNIDIGMKICLKVERRFLAVGRKFAHLSTGMMLVHNFTIKDAYAPVWSFCRLTVKLPPEPVPGNSVVSDSDSLTIVDQNRDKYPQTEVGSVKVELGMAKRKTVKHKESSRSFYMRRSNILEEEHEKVPGYIDTLYRNLEVNMIEISANSPAGTLVRPADLALMVVNNVRPPGF</sequence>
<proteinExistence type="predicted"/>
<organism evidence="2 3">
    <name type="scientific">Tetrapyrgos nigripes</name>
    <dbReference type="NCBI Taxonomy" id="182062"/>
    <lineage>
        <taxon>Eukaryota</taxon>
        <taxon>Fungi</taxon>
        <taxon>Dikarya</taxon>
        <taxon>Basidiomycota</taxon>
        <taxon>Agaricomycotina</taxon>
        <taxon>Agaricomycetes</taxon>
        <taxon>Agaricomycetidae</taxon>
        <taxon>Agaricales</taxon>
        <taxon>Marasmiineae</taxon>
        <taxon>Marasmiaceae</taxon>
        <taxon>Tetrapyrgos</taxon>
    </lineage>
</organism>
<accession>A0A8H5FI03</accession>
<evidence type="ECO:0000313" key="2">
    <source>
        <dbReference type="EMBL" id="KAF5337496.1"/>
    </source>
</evidence>
<evidence type="ECO:0000256" key="1">
    <source>
        <dbReference type="SAM" id="MobiDB-lite"/>
    </source>
</evidence>
<keyword evidence="3" id="KW-1185">Reference proteome</keyword>